<gene>
    <name evidence="3" type="ORF">EG849_13470</name>
</gene>
<reference evidence="3 4" key="1">
    <citation type="submission" date="2018-11" db="EMBL/GenBank/DDBJ databases">
        <title>Flavobacterium sp. nov., YIM 102600 draft genome.</title>
        <authorList>
            <person name="Li G."/>
            <person name="Jiang Y."/>
        </authorList>
    </citation>
    <scope>NUCLEOTIDE SEQUENCE [LARGE SCALE GENOMIC DNA]</scope>
    <source>
        <strain evidence="3 4">YIM 102600</strain>
    </source>
</reference>
<protein>
    <submittedName>
        <fullName evidence="3">Uncharacterized protein</fullName>
    </submittedName>
</protein>
<keyword evidence="4" id="KW-1185">Reference proteome</keyword>
<name>A0A3P3W3F6_9FLAO</name>
<keyword evidence="2" id="KW-0472">Membrane</keyword>
<dbReference type="Proteomes" id="UP000271937">
    <property type="component" value="Unassembled WGS sequence"/>
</dbReference>
<evidence type="ECO:0000313" key="4">
    <source>
        <dbReference type="Proteomes" id="UP000271937"/>
    </source>
</evidence>
<sequence length="82" mass="9083">MSTKKIIIGIAAGVVAGAIARLILKKTGHWDSVCDKASDLEDKWRHKGNKKRESESLSNLPKGESKNVKEQYYNSSKLKNAL</sequence>
<accession>A0A3P3W3F6</accession>
<dbReference type="OrthoDB" id="1367143at2"/>
<proteinExistence type="predicted"/>
<evidence type="ECO:0000256" key="1">
    <source>
        <dbReference type="SAM" id="MobiDB-lite"/>
    </source>
</evidence>
<feature type="compositionally biased region" description="Polar residues" evidence="1">
    <location>
        <begin position="72"/>
        <end position="82"/>
    </location>
</feature>
<feature type="transmembrane region" description="Helical" evidence="2">
    <location>
        <begin position="6"/>
        <end position="24"/>
    </location>
</feature>
<comment type="caution">
    <text evidence="3">The sequence shown here is derived from an EMBL/GenBank/DDBJ whole genome shotgun (WGS) entry which is preliminary data.</text>
</comment>
<dbReference type="RefSeq" id="WP_125013622.1">
    <property type="nucleotide sequence ID" value="NZ_RQVR01000018.1"/>
</dbReference>
<organism evidence="3 4">
    <name type="scientific">Flavobacterium macacae</name>
    <dbReference type="NCBI Taxonomy" id="2488993"/>
    <lineage>
        <taxon>Bacteria</taxon>
        <taxon>Pseudomonadati</taxon>
        <taxon>Bacteroidota</taxon>
        <taxon>Flavobacteriia</taxon>
        <taxon>Flavobacteriales</taxon>
        <taxon>Flavobacteriaceae</taxon>
        <taxon>Flavobacterium</taxon>
    </lineage>
</organism>
<feature type="region of interest" description="Disordered" evidence="1">
    <location>
        <begin position="43"/>
        <end position="82"/>
    </location>
</feature>
<dbReference type="EMBL" id="RQVR01000018">
    <property type="protein sequence ID" value="RRJ89274.1"/>
    <property type="molecule type" value="Genomic_DNA"/>
</dbReference>
<evidence type="ECO:0000313" key="3">
    <source>
        <dbReference type="EMBL" id="RRJ89274.1"/>
    </source>
</evidence>
<dbReference type="AlphaFoldDB" id="A0A3P3W3F6"/>
<keyword evidence="2" id="KW-1133">Transmembrane helix</keyword>
<keyword evidence="2" id="KW-0812">Transmembrane</keyword>
<evidence type="ECO:0000256" key="2">
    <source>
        <dbReference type="SAM" id="Phobius"/>
    </source>
</evidence>